<keyword evidence="3" id="KW-0963">Cytoplasm</keyword>
<reference evidence="12 13" key="1">
    <citation type="journal article" date="2017" name="Genome Announc.">
        <title>Draft Genome Sequence of a Sporulating and Motile Strain of Lachnotalea glycerini Isolated from Water in Quebec City, Canada.</title>
        <authorList>
            <person name="Maheux A.F."/>
            <person name="Boudreau D.K."/>
            <person name="Berube E."/>
            <person name="Boissinot M."/>
            <person name="Raymond F."/>
            <person name="Brodeur S."/>
            <person name="Corbeil J."/>
            <person name="Isabel S."/>
            <person name="Omar R.F."/>
            <person name="Bergeron M.G."/>
        </authorList>
    </citation>
    <scope>NUCLEOTIDE SEQUENCE [LARGE SCALE GENOMIC DNA]</scope>
    <source>
        <strain evidence="12 13">CCRI-19302</strain>
    </source>
</reference>
<dbReference type="GO" id="GO:0005524">
    <property type="term" value="F:ATP binding"/>
    <property type="evidence" value="ECO:0007669"/>
    <property type="project" value="UniProtKB-KW"/>
</dbReference>
<dbReference type="NCBIfam" id="TIGR02640">
    <property type="entry name" value="gas_vesic_GvpN"/>
    <property type="match status" value="1"/>
</dbReference>
<dbReference type="RefSeq" id="WP_094376573.1">
    <property type="nucleotide sequence ID" value="NZ_NOKA02000016.1"/>
</dbReference>
<dbReference type="SUPFAM" id="SSF52540">
    <property type="entry name" value="P-loop containing nucleoside triphosphate hydrolases"/>
    <property type="match status" value="1"/>
</dbReference>
<organism evidence="11 14">
    <name type="scientific">Lachnotalea glycerini</name>
    <dbReference type="NCBI Taxonomy" id="1763509"/>
    <lineage>
        <taxon>Bacteria</taxon>
        <taxon>Bacillati</taxon>
        <taxon>Bacillota</taxon>
        <taxon>Clostridia</taxon>
        <taxon>Lachnospirales</taxon>
        <taxon>Lachnospiraceae</taxon>
        <taxon>Lachnotalea</taxon>
    </lineage>
</organism>
<keyword evidence="13" id="KW-1185">Reference proteome</keyword>
<keyword evidence="5" id="KW-0378">Hydrolase</keyword>
<keyword evidence="4" id="KW-0547">Nucleotide-binding</keyword>
<gene>
    <name evidence="12" type="primary">gvpN</name>
    <name evidence="11" type="ORF">C8E03_11429</name>
    <name evidence="12" type="ORF">CG710_009715</name>
</gene>
<dbReference type="OrthoDB" id="9808397at2"/>
<evidence type="ECO:0000256" key="7">
    <source>
        <dbReference type="ARBA" id="ARBA00022987"/>
    </source>
</evidence>
<evidence type="ECO:0000313" key="11">
    <source>
        <dbReference type="EMBL" id="PXV85952.1"/>
    </source>
</evidence>
<dbReference type="GO" id="GO:0031411">
    <property type="term" value="C:gas vesicle"/>
    <property type="evidence" value="ECO:0007669"/>
    <property type="project" value="UniProtKB-SubCell"/>
</dbReference>
<comment type="caution">
    <text evidence="11">The sequence shown here is derived from an EMBL/GenBank/DDBJ whole genome shotgun (WGS) entry which is preliminary data.</text>
</comment>
<comment type="similarity">
    <text evidence="2">Belongs to the CbbQ/NirQ/NorQ/GpvN family.</text>
</comment>
<dbReference type="Proteomes" id="UP000216411">
    <property type="component" value="Unassembled WGS sequence"/>
</dbReference>
<comment type="subcellular location">
    <subcellularLocation>
        <location evidence="1">Cytoplasm</location>
    </subcellularLocation>
    <subcellularLocation>
        <location evidence="8">Gas vesicle</location>
    </subcellularLocation>
</comment>
<evidence type="ECO:0000256" key="8">
    <source>
        <dbReference type="ARBA" id="ARBA00035108"/>
    </source>
</evidence>
<evidence type="ECO:0000256" key="3">
    <source>
        <dbReference type="ARBA" id="ARBA00022490"/>
    </source>
</evidence>
<reference evidence="11 14" key="2">
    <citation type="submission" date="2018-05" db="EMBL/GenBank/DDBJ databases">
        <title>Genomic Encyclopedia of Type Strains, Phase IV (KMG-IV): sequencing the most valuable type-strain genomes for metagenomic binning, comparative biology and taxonomic classification.</title>
        <authorList>
            <person name="Goeker M."/>
        </authorList>
    </citation>
    <scope>NUCLEOTIDE SEQUENCE [LARGE SCALE GENOMIC DNA]</scope>
    <source>
        <strain evidence="11 14">DSM 28816</strain>
    </source>
</reference>
<dbReference type="PANTHER" id="PTHR42759">
    <property type="entry name" value="MOXR FAMILY PROTEIN"/>
    <property type="match status" value="1"/>
</dbReference>
<dbReference type="InterPro" id="IPR050764">
    <property type="entry name" value="CbbQ/NirQ/NorQ/GpvN"/>
</dbReference>
<reference evidence="12" key="3">
    <citation type="submission" date="2018-07" db="EMBL/GenBank/DDBJ databases">
        <authorList>
            <person name="Quirk P.G."/>
            <person name="Krulwich T.A."/>
        </authorList>
    </citation>
    <scope>NUCLEOTIDE SEQUENCE</scope>
    <source>
        <strain evidence="12">CCRI-19302</strain>
    </source>
</reference>
<name>A0A255I979_9FIRM</name>
<dbReference type="GO" id="GO:0031412">
    <property type="term" value="P:gas vesicle organization"/>
    <property type="evidence" value="ECO:0007669"/>
    <property type="project" value="InterPro"/>
</dbReference>
<dbReference type="GO" id="GO:0005737">
    <property type="term" value="C:cytoplasm"/>
    <property type="evidence" value="ECO:0007669"/>
    <property type="project" value="UniProtKB-SubCell"/>
</dbReference>
<evidence type="ECO:0000256" key="5">
    <source>
        <dbReference type="ARBA" id="ARBA00022801"/>
    </source>
</evidence>
<evidence type="ECO:0000256" key="1">
    <source>
        <dbReference type="ARBA" id="ARBA00004496"/>
    </source>
</evidence>
<feature type="domain" description="AAA+ ATPase" evidence="10">
    <location>
        <begin position="39"/>
        <end position="208"/>
    </location>
</feature>
<dbReference type="InterPro" id="IPR011704">
    <property type="entry name" value="ATPase_dyneun-rel_AAA"/>
</dbReference>
<dbReference type="GO" id="GO:0016887">
    <property type="term" value="F:ATP hydrolysis activity"/>
    <property type="evidence" value="ECO:0007669"/>
    <property type="project" value="InterPro"/>
</dbReference>
<dbReference type="InterPro" id="IPR027417">
    <property type="entry name" value="P-loop_NTPase"/>
</dbReference>
<evidence type="ECO:0000313" key="14">
    <source>
        <dbReference type="Proteomes" id="UP000247523"/>
    </source>
</evidence>
<dbReference type="Pfam" id="PF07728">
    <property type="entry name" value="AAA_5"/>
    <property type="match status" value="1"/>
</dbReference>
<evidence type="ECO:0000256" key="6">
    <source>
        <dbReference type="ARBA" id="ARBA00022840"/>
    </source>
</evidence>
<accession>A0A255I979</accession>
<evidence type="ECO:0000256" key="2">
    <source>
        <dbReference type="ARBA" id="ARBA00009417"/>
    </source>
</evidence>
<sequence length="327" mass="37536">MSREGVKSFDDVAMAYNKAFTLTPYIEEITNRALLYLNARYPIHLKGPAGTGKTVLAMYIAQLIGKPTTMIFGNEAVETSDIVGSDYGFTKKLVEDNYIHSVRKTVEDYEQKWIDGRIINACEKGYVLIYDEFTRSRPETNNILLSVLEEKVLELPINYYGNNKLLKIHPDFKIIFTSNPEEYTGVYKSQDALVDRFITLELDFPDYDSEVSIAIANSGITEELAKNLVLIVRKFRENNRSEFLVSLRDSIKLCKIVKEGKINVAYDNEIFKKVCIDVLTSGISVQRTHVDRAKIKEELDTIMKMVLQERTRNMVSQEQTRYYGGKR</sequence>
<proteinExistence type="inferred from homology"/>
<dbReference type="Gene3D" id="3.40.50.300">
    <property type="entry name" value="P-loop containing nucleotide triphosphate hydrolases"/>
    <property type="match status" value="1"/>
</dbReference>
<comment type="catalytic activity">
    <reaction evidence="9">
        <text>ATP + H2O = ADP + phosphate + H(+)</text>
        <dbReference type="Rhea" id="RHEA:13065"/>
        <dbReference type="ChEBI" id="CHEBI:15377"/>
        <dbReference type="ChEBI" id="CHEBI:15378"/>
        <dbReference type="ChEBI" id="CHEBI:30616"/>
        <dbReference type="ChEBI" id="CHEBI:43474"/>
        <dbReference type="ChEBI" id="CHEBI:456216"/>
    </reaction>
</comment>
<dbReference type="EMBL" id="QICS01000014">
    <property type="protein sequence ID" value="PXV85952.1"/>
    <property type="molecule type" value="Genomic_DNA"/>
</dbReference>
<evidence type="ECO:0000256" key="4">
    <source>
        <dbReference type="ARBA" id="ARBA00022741"/>
    </source>
</evidence>
<protein>
    <submittedName>
        <fullName evidence="11">Gas vesicle protein GvpN</fullName>
    </submittedName>
</protein>
<evidence type="ECO:0000313" key="13">
    <source>
        <dbReference type="Proteomes" id="UP000216411"/>
    </source>
</evidence>
<dbReference type="EMBL" id="NOKA02000016">
    <property type="protein sequence ID" value="RDY31388.1"/>
    <property type="molecule type" value="Genomic_DNA"/>
</dbReference>
<dbReference type="InterPro" id="IPR003593">
    <property type="entry name" value="AAA+_ATPase"/>
</dbReference>
<dbReference type="Proteomes" id="UP000247523">
    <property type="component" value="Unassembled WGS sequence"/>
</dbReference>
<dbReference type="InterPro" id="IPR013462">
    <property type="entry name" value="Gas-vesicle_GvpN"/>
</dbReference>
<evidence type="ECO:0000259" key="10">
    <source>
        <dbReference type="SMART" id="SM00382"/>
    </source>
</evidence>
<dbReference type="CDD" id="cd00009">
    <property type="entry name" value="AAA"/>
    <property type="match status" value="1"/>
</dbReference>
<dbReference type="SMART" id="SM00382">
    <property type="entry name" value="AAA"/>
    <property type="match status" value="1"/>
</dbReference>
<keyword evidence="7" id="KW-0304">Gas vesicle</keyword>
<dbReference type="AlphaFoldDB" id="A0A255I979"/>
<evidence type="ECO:0000313" key="12">
    <source>
        <dbReference type="EMBL" id="RDY31388.1"/>
    </source>
</evidence>
<evidence type="ECO:0000256" key="9">
    <source>
        <dbReference type="ARBA" id="ARBA00049360"/>
    </source>
</evidence>
<keyword evidence="6" id="KW-0067">ATP-binding</keyword>
<dbReference type="PANTHER" id="PTHR42759:SF1">
    <property type="entry name" value="MAGNESIUM-CHELATASE SUBUNIT CHLD"/>
    <property type="match status" value="1"/>
</dbReference>